<keyword evidence="4" id="KW-0255">Endonuclease</keyword>
<dbReference type="CDD" id="cd09274">
    <property type="entry name" value="RNase_HI_RT_Ty3"/>
    <property type="match status" value="1"/>
</dbReference>
<feature type="non-terminal residue" evidence="9">
    <location>
        <position position="478"/>
    </location>
</feature>
<dbReference type="GO" id="GO:0016787">
    <property type="term" value="F:hydrolase activity"/>
    <property type="evidence" value="ECO:0007669"/>
    <property type="project" value="UniProtKB-KW"/>
</dbReference>
<evidence type="ECO:0000256" key="5">
    <source>
        <dbReference type="ARBA" id="ARBA00022801"/>
    </source>
</evidence>
<dbReference type="AlphaFoldDB" id="A0A699IDL6"/>
<accession>A0A699IDL6</accession>
<evidence type="ECO:0000259" key="8">
    <source>
        <dbReference type="Pfam" id="PF17917"/>
    </source>
</evidence>
<comment type="caution">
    <text evidence="9">The sequence shown here is derived from an EMBL/GenBank/DDBJ whole genome shotgun (WGS) entry which is preliminary data.</text>
</comment>
<dbReference type="PANTHER" id="PTHR34072">
    <property type="entry name" value="ENZYMATIC POLYPROTEIN-RELATED"/>
    <property type="match status" value="1"/>
</dbReference>
<reference evidence="9" key="1">
    <citation type="journal article" date="2019" name="Sci. Rep.">
        <title>Draft genome of Tanacetum cinerariifolium, the natural source of mosquito coil.</title>
        <authorList>
            <person name="Yamashiro T."/>
            <person name="Shiraishi A."/>
            <person name="Satake H."/>
            <person name="Nakayama K."/>
        </authorList>
    </citation>
    <scope>NUCLEOTIDE SEQUENCE</scope>
</reference>
<feature type="region of interest" description="Disordered" evidence="7">
    <location>
        <begin position="37"/>
        <end position="87"/>
    </location>
</feature>
<keyword evidence="2" id="KW-0548">Nucleotidyltransferase</keyword>
<keyword evidence="3" id="KW-0540">Nuclease</keyword>
<dbReference type="EMBL" id="BKCJ010287917">
    <property type="protein sequence ID" value="GEZ51174.1"/>
    <property type="molecule type" value="Genomic_DNA"/>
</dbReference>
<feature type="compositionally biased region" description="Basic residues" evidence="7">
    <location>
        <begin position="77"/>
        <end position="87"/>
    </location>
</feature>
<evidence type="ECO:0000256" key="7">
    <source>
        <dbReference type="SAM" id="MobiDB-lite"/>
    </source>
</evidence>
<keyword evidence="6 9" id="KW-0695">RNA-directed DNA polymerase</keyword>
<name>A0A699IDL6_TANCI</name>
<feature type="compositionally biased region" description="Low complexity" evidence="7">
    <location>
        <begin position="56"/>
        <end position="72"/>
    </location>
</feature>
<evidence type="ECO:0000256" key="4">
    <source>
        <dbReference type="ARBA" id="ARBA00022759"/>
    </source>
</evidence>
<evidence type="ECO:0000256" key="6">
    <source>
        <dbReference type="ARBA" id="ARBA00022918"/>
    </source>
</evidence>
<sequence length="478" mass="55061">MAYVKSFTDDQLKEEFEKIRKAQSNIQIQAFSRNLKRTGPVLEEPSSKRQKYTEAPIPSVPEVPQSPVVSSPTSFGTRRKSLGRKRLTKPKSKLQELDLDADDQTFIKVVSNEDSDDEAPLLWSALVGWEVISTSLGYINALYRMDRSTKHFTTLSQILHMVDRHDLVKLYGLVVKYYENYPVNQHLWEIRSWRLYTLSNVHVLETVSGEVVYMFVDVSYPLTVKLMKLMLKHKLEIDKDVVGNDMTTIEQLIQVFNSPMLHLLRVKMVINSPWIMPILGTKELASLEQTAPDAAFSRYILLICADFSSILVKTQSSRYVVPTGRVSPLQKEPTAEENGEKEETAFQLLKQKLCSALILALPEGSKNFMVYCDASHKRLGTVLMQKEKVISYASCQLKIYEKNYTTHDLELGAVVFALKRRTMRCVVFTDHKSLKHILDQKELNMRQRRWLELLSDYDCEIRYHPRKGNVVAYALSRK</sequence>
<keyword evidence="1" id="KW-0808">Transferase</keyword>
<proteinExistence type="predicted"/>
<dbReference type="GO" id="GO:0004519">
    <property type="term" value="F:endonuclease activity"/>
    <property type="evidence" value="ECO:0007669"/>
    <property type="project" value="UniProtKB-KW"/>
</dbReference>
<dbReference type="InterPro" id="IPR041373">
    <property type="entry name" value="RT_RNaseH"/>
</dbReference>
<dbReference type="PANTHER" id="PTHR34072:SF52">
    <property type="entry name" value="RIBONUCLEASE H"/>
    <property type="match status" value="1"/>
</dbReference>
<organism evidence="9">
    <name type="scientific">Tanacetum cinerariifolium</name>
    <name type="common">Dalmatian daisy</name>
    <name type="synonym">Chrysanthemum cinerariifolium</name>
    <dbReference type="NCBI Taxonomy" id="118510"/>
    <lineage>
        <taxon>Eukaryota</taxon>
        <taxon>Viridiplantae</taxon>
        <taxon>Streptophyta</taxon>
        <taxon>Embryophyta</taxon>
        <taxon>Tracheophyta</taxon>
        <taxon>Spermatophyta</taxon>
        <taxon>Magnoliopsida</taxon>
        <taxon>eudicotyledons</taxon>
        <taxon>Gunneridae</taxon>
        <taxon>Pentapetalae</taxon>
        <taxon>asterids</taxon>
        <taxon>campanulids</taxon>
        <taxon>Asterales</taxon>
        <taxon>Asteraceae</taxon>
        <taxon>Asteroideae</taxon>
        <taxon>Anthemideae</taxon>
        <taxon>Anthemidinae</taxon>
        <taxon>Tanacetum</taxon>
    </lineage>
</organism>
<evidence type="ECO:0000256" key="3">
    <source>
        <dbReference type="ARBA" id="ARBA00022722"/>
    </source>
</evidence>
<dbReference type="GO" id="GO:0003964">
    <property type="term" value="F:RNA-directed DNA polymerase activity"/>
    <property type="evidence" value="ECO:0007669"/>
    <property type="project" value="UniProtKB-KW"/>
</dbReference>
<keyword evidence="5" id="KW-0378">Hydrolase</keyword>
<gene>
    <name evidence="9" type="ORF">Tci_523147</name>
</gene>
<dbReference type="Pfam" id="PF17917">
    <property type="entry name" value="RT_RNaseH"/>
    <property type="match status" value="1"/>
</dbReference>
<evidence type="ECO:0000256" key="1">
    <source>
        <dbReference type="ARBA" id="ARBA00022679"/>
    </source>
</evidence>
<feature type="domain" description="Reverse transcriptase RNase H-like" evidence="8">
    <location>
        <begin position="365"/>
        <end position="457"/>
    </location>
</feature>
<dbReference type="InterPro" id="IPR043502">
    <property type="entry name" value="DNA/RNA_pol_sf"/>
</dbReference>
<evidence type="ECO:0000313" key="9">
    <source>
        <dbReference type="EMBL" id="GEZ51174.1"/>
    </source>
</evidence>
<evidence type="ECO:0000256" key="2">
    <source>
        <dbReference type="ARBA" id="ARBA00022695"/>
    </source>
</evidence>
<protein>
    <submittedName>
        <fullName evidence="9">Putative reverse transcriptase domain-containing protein</fullName>
    </submittedName>
</protein>
<dbReference type="SUPFAM" id="SSF56672">
    <property type="entry name" value="DNA/RNA polymerases"/>
    <property type="match status" value="1"/>
</dbReference>